<keyword evidence="1" id="KW-0732">Signal</keyword>
<keyword evidence="3" id="KW-1185">Reference proteome</keyword>
<proteinExistence type="predicted"/>
<comment type="caution">
    <text evidence="2">The sequence shown here is derived from an EMBL/GenBank/DDBJ whole genome shotgun (WGS) entry which is preliminary data.</text>
</comment>
<evidence type="ECO:0000313" key="2">
    <source>
        <dbReference type="EMBL" id="RWX43161.1"/>
    </source>
</evidence>
<reference evidence="2 3" key="1">
    <citation type="submission" date="2017-01" db="EMBL/GenBank/DDBJ databases">
        <title>The cable genome- insights into the physiology and evolution of filamentous bacteria capable of sulfide oxidation via long distance electron transfer.</title>
        <authorList>
            <person name="Schreiber L."/>
            <person name="Bjerg J.T."/>
            <person name="Boggild A."/>
            <person name="Van De Vossenberg J."/>
            <person name="Meysman F."/>
            <person name="Nielsen L.P."/>
            <person name="Schramm A."/>
            <person name="Kjeldsen K.U."/>
        </authorList>
    </citation>
    <scope>NUCLEOTIDE SEQUENCE [LARGE SCALE GENOMIC DNA]</scope>
    <source>
        <strain evidence="2">MCF</strain>
    </source>
</reference>
<evidence type="ECO:0000256" key="1">
    <source>
        <dbReference type="SAM" id="SignalP"/>
    </source>
</evidence>
<organism evidence="2 3">
    <name type="scientific">Candidatus Electrothrix aarhusensis</name>
    <dbReference type="NCBI Taxonomy" id="1859131"/>
    <lineage>
        <taxon>Bacteria</taxon>
        <taxon>Pseudomonadati</taxon>
        <taxon>Thermodesulfobacteriota</taxon>
        <taxon>Desulfobulbia</taxon>
        <taxon>Desulfobulbales</taxon>
        <taxon>Desulfobulbaceae</taxon>
        <taxon>Candidatus Electrothrix</taxon>
    </lineage>
</organism>
<gene>
    <name evidence="2" type="ORF">H206_00593</name>
</gene>
<protein>
    <submittedName>
        <fullName evidence="2">Uncharacterized protein</fullName>
    </submittedName>
</protein>
<feature type="signal peptide" evidence="1">
    <location>
        <begin position="1"/>
        <end position="24"/>
    </location>
</feature>
<feature type="chain" id="PRO_5018725092" evidence="1">
    <location>
        <begin position="25"/>
        <end position="187"/>
    </location>
</feature>
<dbReference type="AlphaFoldDB" id="A0A3S3R399"/>
<name>A0A3S3R399_9BACT</name>
<sequence>MIKHFFCLLCIAATIGLFSLSGFCEDNAFSDGFKKGVGEELGRVVTQAIIAAARNKKYIQSSCALSLVKPLNIPHIDYASSSMRIPGAVVENKSITSSGEFALIVYLTNQQSYSGGKIIGHAVQFSRFDPLPGQSILNDVNLEHNYLGIDPDLKLDEENQKILFVLTGTCDNGEKKMLDYAYLFDWD</sequence>
<dbReference type="Proteomes" id="UP000287853">
    <property type="component" value="Unassembled WGS sequence"/>
</dbReference>
<accession>A0A3S3R399</accession>
<dbReference type="EMBL" id="MTKO01000129">
    <property type="protein sequence ID" value="RWX43161.1"/>
    <property type="molecule type" value="Genomic_DNA"/>
</dbReference>
<evidence type="ECO:0000313" key="3">
    <source>
        <dbReference type="Proteomes" id="UP000287853"/>
    </source>
</evidence>